<dbReference type="Proteomes" id="UP000813461">
    <property type="component" value="Unassembled WGS sequence"/>
</dbReference>
<dbReference type="EMBL" id="JAGMVJ010000026">
    <property type="protein sequence ID" value="KAH7070811.1"/>
    <property type="molecule type" value="Genomic_DNA"/>
</dbReference>
<feature type="compositionally biased region" description="Polar residues" evidence="2">
    <location>
        <begin position="32"/>
        <end position="47"/>
    </location>
</feature>
<feature type="coiled-coil region" evidence="1">
    <location>
        <begin position="186"/>
        <end position="213"/>
    </location>
</feature>
<dbReference type="AlphaFoldDB" id="A0A8K0QT43"/>
<evidence type="ECO:0000313" key="4">
    <source>
        <dbReference type="Proteomes" id="UP000813461"/>
    </source>
</evidence>
<keyword evidence="4" id="KW-1185">Reference proteome</keyword>
<gene>
    <name evidence="3" type="ORF">FB567DRAFT_539259</name>
</gene>
<evidence type="ECO:0000256" key="1">
    <source>
        <dbReference type="SAM" id="Coils"/>
    </source>
</evidence>
<protein>
    <submittedName>
        <fullName evidence="3">Uncharacterized protein</fullName>
    </submittedName>
</protein>
<dbReference type="OrthoDB" id="10526521at2759"/>
<keyword evidence="1" id="KW-0175">Coiled coil</keyword>
<evidence type="ECO:0000313" key="3">
    <source>
        <dbReference type="EMBL" id="KAH7070811.1"/>
    </source>
</evidence>
<accession>A0A8K0QT43</accession>
<organism evidence="3 4">
    <name type="scientific">Paraphoma chrysanthemicola</name>
    <dbReference type="NCBI Taxonomy" id="798071"/>
    <lineage>
        <taxon>Eukaryota</taxon>
        <taxon>Fungi</taxon>
        <taxon>Dikarya</taxon>
        <taxon>Ascomycota</taxon>
        <taxon>Pezizomycotina</taxon>
        <taxon>Dothideomycetes</taxon>
        <taxon>Pleosporomycetidae</taxon>
        <taxon>Pleosporales</taxon>
        <taxon>Pleosporineae</taxon>
        <taxon>Phaeosphaeriaceae</taxon>
        <taxon>Paraphoma</taxon>
    </lineage>
</organism>
<evidence type="ECO:0000256" key="2">
    <source>
        <dbReference type="SAM" id="MobiDB-lite"/>
    </source>
</evidence>
<sequence length="366" mass="41455">MPRNRKDYVAALLSKNKQPEATMSDKGKESEVASSSTGKEPQATMSAQGEEFEAPPAVDYLITAYNVNLKELNAYIKDFDVPQLPASNGDIRYERILARTVKDHSNQIKHMITELDAYRIIHNRQKTALQESNQRLGRLYNLVLKLDLSKEKRAEVLAIYKDGLPASKHGEGEPLYEWVSSALERQKADADEIKNLEKQIKVLQSKRTHVEREQRDVGRAQTVLRDDVIQYLQLLLLRVFGNATKTMCTLAKRHFGGSIDPVKAEDMLRQQYFELLRLIRTTQPREESRQPPPPNVVPLGRGILPTTLAQLEHPYGFEMGLDTSLLPREMEGFEQMHTKALEDLAAVDLDGLWTALQPSKGDQRGG</sequence>
<feature type="region of interest" description="Disordered" evidence="2">
    <location>
        <begin position="13"/>
        <end position="50"/>
    </location>
</feature>
<comment type="caution">
    <text evidence="3">The sequence shown here is derived from an EMBL/GenBank/DDBJ whole genome shotgun (WGS) entry which is preliminary data.</text>
</comment>
<name>A0A8K0QT43_9PLEO</name>
<reference evidence="3" key="1">
    <citation type="journal article" date="2021" name="Nat. Commun.">
        <title>Genetic determinants of endophytism in the Arabidopsis root mycobiome.</title>
        <authorList>
            <person name="Mesny F."/>
            <person name="Miyauchi S."/>
            <person name="Thiergart T."/>
            <person name="Pickel B."/>
            <person name="Atanasova L."/>
            <person name="Karlsson M."/>
            <person name="Huettel B."/>
            <person name="Barry K.W."/>
            <person name="Haridas S."/>
            <person name="Chen C."/>
            <person name="Bauer D."/>
            <person name="Andreopoulos W."/>
            <person name="Pangilinan J."/>
            <person name="LaButti K."/>
            <person name="Riley R."/>
            <person name="Lipzen A."/>
            <person name="Clum A."/>
            <person name="Drula E."/>
            <person name="Henrissat B."/>
            <person name="Kohler A."/>
            <person name="Grigoriev I.V."/>
            <person name="Martin F.M."/>
            <person name="Hacquard S."/>
        </authorList>
    </citation>
    <scope>NUCLEOTIDE SEQUENCE</scope>
    <source>
        <strain evidence="3">MPI-SDFR-AT-0120</strain>
    </source>
</reference>
<proteinExistence type="predicted"/>